<dbReference type="InterPro" id="IPR036388">
    <property type="entry name" value="WH-like_DNA-bd_sf"/>
</dbReference>
<name>S5UTC9_STRC3</name>
<evidence type="ECO:0000256" key="2">
    <source>
        <dbReference type="ARBA" id="ARBA00023125"/>
    </source>
</evidence>
<dbReference type="PRINTS" id="PR00035">
    <property type="entry name" value="HTHGNTR"/>
</dbReference>
<dbReference type="CDD" id="cd07377">
    <property type="entry name" value="WHTH_GntR"/>
    <property type="match status" value="1"/>
</dbReference>
<reference evidence="7" key="1">
    <citation type="submission" date="2012-10" db="EMBL/GenBank/DDBJ databases">
        <title>The complete genome sequence of Streptomyces collinus Tu 365.</title>
        <authorList>
            <person name="Ruckert C."/>
            <person name="Szczepanowski R."/>
            <person name="Goesmann A."/>
            <person name="Pross E.K."/>
            <person name="Musiol E.M."/>
            <person name="Blin K."/>
            <person name="Wohlleben W."/>
            <person name="Puhler A."/>
            <person name="Weber T."/>
            <person name="Kalinowski J."/>
        </authorList>
    </citation>
    <scope>NUCLEOTIDE SEQUENCE [LARGE SCALE GENOMIC DNA]</scope>
    <source>
        <strain evidence="7">DSM 40733 / Tue 365</strain>
    </source>
</reference>
<keyword evidence="3" id="KW-0804">Transcription</keyword>
<dbReference type="KEGG" id="sci:B446_17910"/>
<dbReference type="InterPro" id="IPR050679">
    <property type="entry name" value="Bact_HTH_transcr_reg"/>
</dbReference>
<dbReference type="SMART" id="SM00345">
    <property type="entry name" value="HTH_GNTR"/>
    <property type="match status" value="1"/>
</dbReference>
<keyword evidence="7" id="KW-1185">Reference proteome</keyword>
<dbReference type="InterPro" id="IPR000524">
    <property type="entry name" value="Tscrpt_reg_HTH_GntR"/>
</dbReference>
<dbReference type="Proteomes" id="UP000015423">
    <property type="component" value="Chromosome"/>
</dbReference>
<gene>
    <name evidence="6" type="ORF">B446_17910</name>
</gene>
<dbReference type="Gene3D" id="1.10.10.10">
    <property type="entry name" value="Winged helix-like DNA-binding domain superfamily/Winged helix DNA-binding domain"/>
    <property type="match status" value="1"/>
</dbReference>
<dbReference type="GO" id="GO:0003677">
    <property type="term" value="F:DNA binding"/>
    <property type="evidence" value="ECO:0007669"/>
    <property type="project" value="UniProtKB-KW"/>
</dbReference>
<dbReference type="AlphaFoldDB" id="S5UTC9"/>
<dbReference type="GO" id="GO:0003700">
    <property type="term" value="F:DNA-binding transcription factor activity"/>
    <property type="evidence" value="ECO:0007669"/>
    <property type="project" value="InterPro"/>
</dbReference>
<evidence type="ECO:0000313" key="6">
    <source>
        <dbReference type="EMBL" id="AGS70398.1"/>
    </source>
</evidence>
<dbReference type="STRING" id="1214242.B446_17910"/>
<feature type="compositionally biased region" description="Basic residues" evidence="4">
    <location>
        <begin position="78"/>
        <end position="89"/>
    </location>
</feature>
<evidence type="ECO:0000256" key="3">
    <source>
        <dbReference type="ARBA" id="ARBA00023163"/>
    </source>
</evidence>
<dbReference type="HOGENOM" id="CLU_1958287_0_0_11"/>
<dbReference type="SUPFAM" id="SSF46785">
    <property type="entry name" value="Winged helix' DNA-binding domain"/>
    <property type="match status" value="1"/>
</dbReference>
<evidence type="ECO:0000256" key="1">
    <source>
        <dbReference type="ARBA" id="ARBA00023015"/>
    </source>
</evidence>
<feature type="domain" description="HTH gntR-type" evidence="5">
    <location>
        <begin position="9"/>
        <end position="77"/>
    </location>
</feature>
<dbReference type="PANTHER" id="PTHR44846:SF17">
    <property type="entry name" value="GNTR-FAMILY TRANSCRIPTIONAL REGULATOR"/>
    <property type="match status" value="1"/>
</dbReference>
<dbReference type="InterPro" id="IPR036390">
    <property type="entry name" value="WH_DNA-bd_sf"/>
</dbReference>
<proteinExistence type="predicted"/>
<feature type="region of interest" description="Disordered" evidence="4">
    <location>
        <begin position="64"/>
        <end position="128"/>
    </location>
</feature>
<feature type="compositionally biased region" description="Low complexity" evidence="4">
    <location>
        <begin position="90"/>
        <end position="100"/>
    </location>
</feature>
<evidence type="ECO:0000313" key="7">
    <source>
        <dbReference type="Proteomes" id="UP000015423"/>
    </source>
</evidence>
<dbReference type="PANTHER" id="PTHR44846">
    <property type="entry name" value="MANNOSYL-D-GLYCERATE TRANSPORT/METABOLISM SYSTEM REPRESSOR MNGR-RELATED"/>
    <property type="match status" value="1"/>
</dbReference>
<keyword evidence="1" id="KW-0805">Transcription regulation</keyword>
<sequence>MRRKDEARGRESRRVAAELRVRMADGGCPPDTLLPSQHKLATEFGVSRDTVQRVLRELRGEGWIETRQGHGSSCSRRPSTRCRTRRRQTRGTPTRTSRPGCGRGCGASPSITARRPLCGQVKPTPGPR</sequence>
<evidence type="ECO:0000256" key="4">
    <source>
        <dbReference type="SAM" id="MobiDB-lite"/>
    </source>
</evidence>
<dbReference type="Pfam" id="PF00392">
    <property type="entry name" value="GntR"/>
    <property type="match status" value="1"/>
</dbReference>
<reference evidence="6 7" key="2">
    <citation type="journal article" date="2013" name="J. Biotechnol.">
        <title>Complete genome sequence of the kirromycin producer Streptomyces collinus Tu 365 consisting of a linear chromosome and two linear plasmids.</title>
        <authorList>
            <person name="Ruckert C."/>
            <person name="Szczepanowski R."/>
            <person name="Albersmeier A."/>
            <person name="Goesmann A."/>
            <person name="Iftime D."/>
            <person name="Musiol E.M."/>
            <person name="Blin K."/>
            <person name="Wohlleben W."/>
            <person name="Puhler A."/>
            <person name="Kalinowski J."/>
            <person name="Weber T."/>
        </authorList>
    </citation>
    <scope>NUCLEOTIDE SEQUENCE [LARGE SCALE GENOMIC DNA]</scope>
    <source>
        <strain evidence="7">DSM 40733 / Tue 365</strain>
    </source>
</reference>
<dbReference type="PROSITE" id="PS50949">
    <property type="entry name" value="HTH_GNTR"/>
    <property type="match status" value="1"/>
</dbReference>
<protein>
    <submittedName>
        <fullName evidence="6">GntR family transcriptional regulator</fullName>
    </submittedName>
</protein>
<evidence type="ECO:0000259" key="5">
    <source>
        <dbReference type="PROSITE" id="PS50949"/>
    </source>
</evidence>
<keyword evidence="2" id="KW-0238">DNA-binding</keyword>
<dbReference type="GO" id="GO:0045892">
    <property type="term" value="P:negative regulation of DNA-templated transcription"/>
    <property type="evidence" value="ECO:0007669"/>
    <property type="project" value="TreeGrafter"/>
</dbReference>
<accession>S5UTC9</accession>
<dbReference type="EMBL" id="CP006259">
    <property type="protein sequence ID" value="AGS70398.1"/>
    <property type="molecule type" value="Genomic_DNA"/>
</dbReference>
<organism evidence="6 7">
    <name type="scientific">Streptomyces collinus (strain DSM 40733 / Tue 365)</name>
    <dbReference type="NCBI Taxonomy" id="1214242"/>
    <lineage>
        <taxon>Bacteria</taxon>
        <taxon>Bacillati</taxon>
        <taxon>Actinomycetota</taxon>
        <taxon>Actinomycetes</taxon>
        <taxon>Kitasatosporales</taxon>
        <taxon>Streptomycetaceae</taxon>
        <taxon>Streptomyces</taxon>
    </lineage>
</organism>